<evidence type="ECO:0000313" key="6">
    <source>
        <dbReference type="Proteomes" id="UP000594637"/>
    </source>
</evidence>
<dbReference type="GO" id="GO:0004140">
    <property type="term" value="F:dephospho-CoA kinase activity"/>
    <property type="evidence" value="ECO:0007669"/>
    <property type="project" value="UniProtKB-UniRule"/>
</dbReference>
<dbReference type="GO" id="GO:0005737">
    <property type="term" value="C:cytoplasm"/>
    <property type="evidence" value="ECO:0007669"/>
    <property type="project" value="UniProtKB-SubCell"/>
</dbReference>
<dbReference type="AlphaFoldDB" id="A0A7T0LMN6"/>
<evidence type="ECO:0000256" key="1">
    <source>
        <dbReference type="ARBA" id="ARBA00022741"/>
    </source>
</evidence>
<dbReference type="PROSITE" id="PS51219">
    <property type="entry name" value="DPCK"/>
    <property type="match status" value="1"/>
</dbReference>
<dbReference type="NCBIfam" id="NF002879">
    <property type="entry name" value="PRK03333.1"/>
    <property type="match status" value="1"/>
</dbReference>
<dbReference type="EMBL" id="CP063989">
    <property type="protein sequence ID" value="QPL06601.1"/>
    <property type="molecule type" value="Genomic_DNA"/>
</dbReference>
<dbReference type="Proteomes" id="UP000594637">
    <property type="component" value="Chromosome"/>
</dbReference>
<evidence type="ECO:0000313" key="5">
    <source>
        <dbReference type="EMBL" id="QPL06601.1"/>
    </source>
</evidence>
<dbReference type="EC" id="2.7.1.24" evidence="3 4"/>
<feature type="binding site" evidence="3">
    <location>
        <begin position="8"/>
        <end position="13"/>
    </location>
    <ligand>
        <name>ATP</name>
        <dbReference type="ChEBI" id="CHEBI:30616"/>
    </ligand>
</feature>
<comment type="function">
    <text evidence="3">Catalyzes the phosphorylation of the 3'-hydroxyl group of dephosphocoenzyme A to form coenzyme A.</text>
</comment>
<dbReference type="HAMAP" id="MF_00376">
    <property type="entry name" value="Dephospho_CoA_kinase"/>
    <property type="match status" value="1"/>
</dbReference>
<dbReference type="NCBIfam" id="TIGR00152">
    <property type="entry name" value="dephospho-CoA kinase"/>
    <property type="match status" value="1"/>
</dbReference>
<comment type="similarity">
    <text evidence="3">Belongs to the CoaE family.</text>
</comment>
<sequence>MGLTGGIGSGKSTVARLLAHHGALVVDADALAREALAPGSARIGRLRERFGDEVLTADGAVNRPALAARVFEDPRARADLEAITLPWIAQTAAEQLEAVGPGRVGVYDVPLLAEAGMADLFDLVVVVEAPMAQRLARLEQRGLPPEQAEARVRAQATDTHRRALADVVLLNDGTEEALADGVAWLWEHRVQQARAEDPEIEN</sequence>
<dbReference type="PANTHER" id="PTHR10695:SF46">
    <property type="entry name" value="BIFUNCTIONAL COENZYME A SYNTHASE-RELATED"/>
    <property type="match status" value="1"/>
</dbReference>
<keyword evidence="3" id="KW-0963">Cytoplasm</keyword>
<dbReference type="CDD" id="cd02022">
    <property type="entry name" value="DPCK"/>
    <property type="match status" value="1"/>
</dbReference>
<gene>
    <name evidence="3" type="primary">coaE</name>
    <name evidence="5" type="ORF">ID810_06625</name>
</gene>
<dbReference type="KEGG" id="arep:ID810_06625"/>
<comment type="catalytic activity">
    <reaction evidence="3">
        <text>3'-dephospho-CoA + ATP = ADP + CoA + H(+)</text>
        <dbReference type="Rhea" id="RHEA:18245"/>
        <dbReference type="ChEBI" id="CHEBI:15378"/>
        <dbReference type="ChEBI" id="CHEBI:30616"/>
        <dbReference type="ChEBI" id="CHEBI:57287"/>
        <dbReference type="ChEBI" id="CHEBI:57328"/>
        <dbReference type="ChEBI" id="CHEBI:456216"/>
        <dbReference type="EC" id="2.7.1.24"/>
    </reaction>
</comment>
<comment type="subcellular location">
    <subcellularLocation>
        <location evidence="3">Cytoplasm</location>
    </subcellularLocation>
</comment>
<evidence type="ECO:0000256" key="2">
    <source>
        <dbReference type="ARBA" id="ARBA00022840"/>
    </source>
</evidence>
<keyword evidence="6" id="KW-1185">Reference proteome</keyword>
<keyword evidence="3" id="KW-0173">Coenzyme A biosynthesis</keyword>
<dbReference type="PANTHER" id="PTHR10695">
    <property type="entry name" value="DEPHOSPHO-COA KINASE-RELATED"/>
    <property type="match status" value="1"/>
</dbReference>
<organism evidence="5 6">
    <name type="scientific">Actinomyces respiraculi</name>
    <dbReference type="NCBI Taxonomy" id="2744574"/>
    <lineage>
        <taxon>Bacteria</taxon>
        <taxon>Bacillati</taxon>
        <taxon>Actinomycetota</taxon>
        <taxon>Actinomycetes</taxon>
        <taxon>Actinomycetales</taxon>
        <taxon>Actinomycetaceae</taxon>
        <taxon>Actinomyces</taxon>
    </lineage>
</organism>
<name>A0A7T0LMN6_9ACTO</name>
<keyword evidence="2 3" id="KW-0067">ATP-binding</keyword>
<dbReference type="SUPFAM" id="SSF52540">
    <property type="entry name" value="P-loop containing nucleoside triphosphate hydrolases"/>
    <property type="match status" value="1"/>
</dbReference>
<protein>
    <recommendedName>
        <fullName evidence="3 4">Dephospho-CoA kinase</fullName>
        <ecNumber evidence="3 4">2.7.1.24</ecNumber>
    </recommendedName>
    <alternativeName>
        <fullName evidence="3">Dephosphocoenzyme A kinase</fullName>
    </alternativeName>
</protein>
<dbReference type="Gene3D" id="3.40.50.300">
    <property type="entry name" value="P-loop containing nucleotide triphosphate hydrolases"/>
    <property type="match status" value="1"/>
</dbReference>
<dbReference type="InterPro" id="IPR001977">
    <property type="entry name" value="Depp_CoAkinase"/>
</dbReference>
<evidence type="ECO:0000256" key="3">
    <source>
        <dbReference type="HAMAP-Rule" id="MF_00376"/>
    </source>
</evidence>
<proteinExistence type="inferred from homology"/>
<keyword evidence="3 5" id="KW-0808">Transferase</keyword>
<keyword evidence="1 3" id="KW-0547">Nucleotide-binding</keyword>
<evidence type="ECO:0000256" key="4">
    <source>
        <dbReference type="NCBIfam" id="TIGR00152"/>
    </source>
</evidence>
<reference evidence="5 6" key="1">
    <citation type="submission" date="2020-11" db="EMBL/GenBank/DDBJ databases">
        <title>Actinomyces sp. ZJ750.</title>
        <authorList>
            <person name="Zhou J."/>
        </authorList>
    </citation>
    <scope>NUCLEOTIDE SEQUENCE [LARGE SCALE GENOMIC DNA]</scope>
    <source>
        <strain evidence="5 6">ZJ750</strain>
    </source>
</reference>
<dbReference type="GO" id="GO:0005524">
    <property type="term" value="F:ATP binding"/>
    <property type="evidence" value="ECO:0007669"/>
    <property type="project" value="UniProtKB-UniRule"/>
</dbReference>
<comment type="pathway">
    <text evidence="3">Cofactor biosynthesis; coenzyme A biosynthesis; CoA from (R)-pantothenate: step 5/5.</text>
</comment>
<dbReference type="Pfam" id="PF01121">
    <property type="entry name" value="CoaE"/>
    <property type="match status" value="1"/>
</dbReference>
<dbReference type="GO" id="GO:0015937">
    <property type="term" value="P:coenzyme A biosynthetic process"/>
    <property type="evidence" value="ECO:0007669"/>
    <property type="project" value="UniProtKB-UniRule"/>
</dbReference>
<keyword evidence="3 5" id="KW-0418">Kinase</keyword>
<dbReference type="UniPathway" id="UPA00241">
    <property type="reaction ID" value="UER00356"/>
</dbReference>
<dbReference type="InterPro" id="IPR027417">
    <property type="entry name" value="P-loop_NTPase"/>
</dbReference>
<accession>A0A7T0LMN6</accession>